<keyword evidence="1" id="KW-0472">Membrane</keyword>
<gene>
    <name evidence="2" type="ORF">CBW21_09120</name>
</gene>
<feature type="transmembrane region" description="Helical" evidence="1">
    <location>
        <begin position="56"/>
        <end position="78"/>
    </location>
</feature>
<keyword evidence="1" id="KW-0812">Transmembrane</keyword>
<evidence type="ECO:0000313" key="3">
    <source>
        <dbReference type="Proteomes" id="UP000196342"/>
    </source>
</evidence>
<organism evidence="2 3">
    <name type="scientific">Chromobacterium violaceum</name>
    <dbReference type="NCBI Taxonomy" id="536"/>
    <lineage>
        <taxon>Bacteria</taxon>
        <taxon>Pseudomonadati</taxon>
        <taxon>Pseudomonadota</taxon>
        <taxon>Betaproteobacteria</taxon>
        <taxon>Neisseriales</taxon>
        <taxon>Chromobacteriaceae</taxon>
        <taxon>Chromobacterium</taxon>
    </lineage>
</organism>
<proteinExistence type="predicted"/>
<sequence length="84" mass="10054">MKLFHPLHDFHPDGAMLRHGSERWADITLRGWLLLFDRAARKQAWRDARRLEKWRLLGWLACWLSGSLVLLSLAYLLYLASRYF</sequence>
<dbReference type="RefSeq" id="WP_011134561.1">
    <property type="nucleotide sequence ID" value="NZ_CP050992.1"/>
</dbReference>
<dbReference type="GeneID" id="66366699"/>
<dbReference type="AlphaFoldDB" id="A0A202BBH5"/>
<dbReference type="Proteomes" id="UP000196342">
    <property type="component" value="Unassembled WGS sequence"/>
</dbReference>
<name>A0A202BBH5_CHRVL</name>
<reference evidence="2 3" key="1">
    <citation type="submission" date="2017-05" db="EMBL/GenBank/DDBJ databases">
        <title>Chromobacterium violaceum GHPS1 isolated from Hydrocarbon polluted soil in French Guiana display an awesome secondary metabolite arsenal and a battery of drug and heavy-metal-resistance and detoxification of xenobiotics proteins.</title>
        <authorList>
            <person name="Belbahri L."/>
        </authorList>
    </citation>
    <scope>NUCLEOTIDE SEQUENCE [LARGE SCALE GENOMIC DNA]</scope>
    <source>
        <strain evidence="2 3">GHPS1</strain>
    </source>
</reference>
<evidence type="ECO:0000256" key="1">
    <source>
        <dbReference type="SAM" id="Phobius"/>
    </source>
</evidence>
<accession>A0A202BBH5</accession>
<dbReference type="EMBL" id="NHOO01000006">
    <property type="protein sequence ID" value="OVE48705.1"/>
    <property type="molecule type" value="Genomic_DNA"/>
</dbReference>
<keyword evidence="1" id="KW-1133">Transmembrane helix</keyword>
<comment type="caution">
    <text evidence="2">The sequence shown here is derived from an EMBL/GenBank/DDBJ whole genome shotgun (WGS) entry which is preliminary data.</text>
</comment>
<evidence type="ECO:0000313" key="2">
    <source>
        <dbReference type="EMBL" id="OVE48705.1"/>
    </source>
</evidence>
<keyword evidence="3" id="KW-1185">Reference proteome</keyword>
<protein>
    <submittedName>
        <fullName evidence="2">Uncharacterized protein</fullName>
    </submittedName>
</protein>